<evidence type="ECO:0000259" key="6">
    <source>
        <dbReference type="PROSITE" id="PS51387"/>
    </source>
</evidence>
<dbReference type="Gene3D" id="3.30.70.2740">
    <property type="match status" value="1"/>
</dbReference>
<evidence type="ECO:0000256" key="3">
    <source>
        <dbReference type="ARBA" id="ARBA00022827"/>
    </source>
</evidence>
<dbReference type="InterPro" id="IPR016169">
    <property type="entry name" value="FAD-bd_PCMH_sub2"/>
</dbReference>
<evidence type="ECO:0000313" key="8">
    <source>
        <dbReference type="Proteomes" id="UP000642748"/>
    </source>
</evidence>
<evidence type="ECO:0000256" key="1">
    <source>
        <dbReference type="ARBA" id="ARBA00001974"/>
    </source>
</evidence>
<accession>A0A8J3VUS5</accession>
<evidence type="ECO:0000313" key="7">
    <source>
        <dbReference type="EMBL" id="GIH19902.1"/>
    </source>
</evidence>
<dbReference type="InterPro" id="IPR017896">
    <property type="entry name" value="4Fe4S_Fe-S-bd"/>
</dbReference>
<proteinExistence type="predicted"/>
<evidence type="ECO:0000256" key="5">
    <source>
        <dbReference type="SAM" id="MobiDB-lite"/>
    </source>
</evidence>
<dbReference type="InterPro" id="IPR036318">
    <property type="entry name" value="FAD-bd_PCMH-like_sf"/>
</dbReference>
<dbReference type="GO" id="GO:0008168">
    <property type="term" value="F:methyltransferase activity"/>
    <property type="evidence" value="ECO:0007669"/>
    <property type="project" value="UniProtKB-KW"/>
</dbReference>
<dbReference type="Gene3D" id="3.30.465.10">
    <property type="match status" value="1"/>
</dbReference>
<dbReference type="PROSITE" id="PS51387">
    <property type="entry name" value="FAD_PCMH"/>
    <property type="match status" value="1"/>
</dbReference>
<feature type="domain" description="FAD-binding PCMH-type" evidence="6">
    <location>
        <begin position="54"/>
        <end position="282"/>
    </location>
</feature>
<dbReference type="InterPro" id="IPR016171">
    <property type="entry name" value="Vanillyl_alc_oxidase_C-sub2"/>
</dbReference>
<evidence type="ECO:0000256" key="2">
    <source>
        <dbReference type="ARBA" id="ARBA00022630"/>
    </source>
</evidence>
<sequence>MTVVTLPIPRARKPSEAGGEQPFELSEALREAVRGEVRFDPGSRAVYSTDASNYRQVPIGVVIPRDIDDVVAAVEVCRRYDAPVFSRGGGTSLGGQCTNVAVMLDLAKYVNAVESVDAEHRTAVVQAGIVLDELNKATRPHGLVFGPKPATHDHCTIGGMLGNNSCGSTAQWSGTTAANVRRMEVLTYDGVRMWVGPTSDEEYQRILDEGGRRAEIYRQVHDLRDAYLGQIRTGYPQLPRRISGYNLPDLLPENGFNLARALVGSESTCVTILRAELDLLPEPTHVALLLAGYDDIASAADRVPLVNEHHPYILEGLDNKLIEYERDRRMNTVALHELPPAGAWLMVKLTGESDEEARTRAEELRDALDKDGGLRTHRLLADPEHQAELDSVREAALGATARVPGMADTWPGWEDSAVPPERVGDYLRDLGKLLDEYGYGAASLYGHFGHGCVHTSIPFDLVTAAGIADFRSFVTRAAHLVVTYGGSLSGEHGDGQARGELLPIMYGEDLVRAFGRFKAIFDPAGRMNPGKVIDPNPLDGQLRLGTDYAPPVQRTHFEYPDDGGFAGVPTRCFGVGACRRHDSDAGVMCPSYQVTREEQHSTRGRMRLLFEMMRGETIRDGWRSREVHEALDLCLACKGCKSDCPVSVDMATYKAEFLAHHYTGRIRPRAHYSLGWLPLWARLAAPAPWAANLATHAPGLGRLAKRAAGVDPQRDVPRFAPRRFTDAFRRRGSRGSGKRGRVVLWPDTFSNSFDPGIPAAAVTVLEAAGYRVVVPQDTVCCGLTWISTGQLDIAKRVLRRSLRTLAPMLRDGLPVVGLEPSCTSVLREDAVNLLGAGDLDAVRLRQQTRTLAELLDEDAPDFAPRLPELTGGATQAIVQTHCHQHATLGNQADRRVMERIGLDARVLDSGCCGLAGDFGMTPEHRDVSLACAERVLLPEVRDADPDTLILADGFSCRTQIHEAGTWRRPRHLAEVLAAAVGAQRPGWSATGRQREESRDAPATVERQA</sequence>
<dbReference type="AlphaFoldDB" id="A0A8J3VUS5"/>
<keyword evidence="8" id="KW-1185">Reference proteome</keyword>
<dbReference type="InterPro" id="IPR006094">
    <property type="entry name" value="Oxid_FAD_bind_N"/>
</dbReference>
<dbReference type="PANTHER" id="PTHR11748:SF119">
    <property type="entry name" value="D-2-HYDROXYGLUTARATE DEHYDROGENASE"/>
    <property type="match status" value="1"/>
</dbReference>
<organism evidence="7 8">
    <name type="scientific">Rugosimonospora africana</name>
    <dbReference type="NCBI Taxonomy" id="556532"/>
    <lineage>
        <taxon>Bacteria</taxon>
        <taxon>Bacillati</taxon>
        <taxon>Actinomycetota</taxon>
        <taxon>Actinomycetes</taxon>
        <taxon>Micromonosporales</taxon>
        <taxon>Micromonosporaceae</taxon>
        <taxon>Rugosimonospora</taxon>
    </lineage>
</organism>
<evidence type="ECO:0000256" key="4">
    <source>
        <dbReference type="ARBA" id="ARBA00023002"/>
    </source>
</evidence>
<dbReference type="Pfam" id="PF01565">
    <property type="entry name" value="FAD_binding_4"/>
    <property type="match status" value="1"/>
</dbReference>
<keyword evidence="2" id="KW-0285">Flavoprotein</keyword>
<dbReference type="InterPro" id="IPR004017">
    <property type="entry name" value="Cys_rich_dom"/>
</dbReference>
<comment type="caution">
    <text evidence="7">The sequence shown here is derived from an EMBL/GenBank/DDBJ whole genome shotgun (WGS) entry which is preliminary data.</text>
</comment>
<dbReference type="RefSeq" id="WP_203923343.1">
    <property type="nucleotide sequence ID" value="NZ_BONZ01000086.1"/>
</dbReference>
<dbReference type="InterPro" id="IPR016167">
    <property type="entry name" value="FAD-bd_PCMH_sub1"/>
</dbReference>
<dbReference type="Pfam" id="PF13183">
    <property type="entry name" value="Fer4_8"/>
    <property type="match status" value="1"/>
</dbReference>
<dbReference type="SUPFAM" id="SSF55103">
    <property type="entry name" value="FAD-linked oxidases, C-terminal domain"/>
    <property type="match status" value="1"/>
</dbReference>
<dbReference type="InterPro" id="IPR016164">
    <property type="entry name" value="FAD-linked_Oxase-like_C"/>
</dbReference>
<keyword evidence="7" id="KW-0489">Methyltransferase</keyword>
<dbReference type="Pfam" id="PF02913">
    <property type="entry name" value="FAD-oxidase_C"/>
    <property type="match status" value="1"/>
</dbReference>
<protein>
    <submittedName>
        <fullName evidence="7">Dimethylmenaquinone methyltransferase</fullName>
    </submittedName>
</protein>
<dbReference type="SUPFAM" id="SSF46548">
    <property type="entry name" value="alpha-helical ferredoxin"/>
    <property type="match status" value="1"/>
</dbReference>
<dbReference type="GO" id="GO:0032259">
    <property type="term" value="P:methylation"/>
    <property type="evidence" value="ECO:0007669"/>
    <property type="project" value="UniProtKB-KW"/>
</dbReference>
<dbReference type="GO" id="GO:0008720">
    <property type="term" value="F:D-lactate dehydrogenase (NAD+) activity"/>
    <property type="evidence" value="ECO:0007669"/>
    <property type="project" value="TreeGrafter"/>
</dbReference>
<keyword evidence="4" id="KW-0560">Oxidoreductase</keyword>
<dbReference type="EMBL" id="BONZ01000086">
    <property type="protein sequence ID" value="GIH19902.1"/>
    <property type="molecule type" value="Genomic_DNA"/>
</dbReference>
<dbReference type="Gene3D" id="3.30.43.10">
    <property type="entry name" value="Uridine Diphospho-n-acetylenolpyruvylglucosamine Reductase, domain 2"/>
    <property type="match status" value="1"/>
</dbReference>
<dbReference type="SUPFAM" id="SSF56176">
    <property type="entry name" value="FAD-binding/transporter-associated domain-like"/>
    <property type="match status" value="1"/>
</dbReference>
<dbReference type="PANTHER" id="PTHR11748">
    <property type="entry name" value="D-LACTATE DEHYDROGENASE"/>
    <property type="match status" value="1"/>
</dbReference>
<dbReference type="InterPro" id="IPR004113">
    <property type="entry name" value="FAD-bd_oxidored_4_C"/>
</dbReference>
<feature type="region of interest" description="Disordered" evidence="5">
    <location>
        <begin position="984"/>
        <end position="1008"/>
    </location>
</feature>
<keyword evidence="3" id="KW-0274">FAD</keyword>
<dbReference type="InterPro" id="IPR016166">
    <property type="entry name" value="FAD-bd_PCMH"/>
</dbReference>
<name>A0A8J3VUS5_9ACTN</name>
<dbReference type="GO" id="GO:1903457">
    <property type="term" value="P:lactate catabolic process"/>
    <property type="evidence" value="ECO:0007669"/>
    <property type="project" value="TreeGrafter"/>
</dbReference>
<dbReference type="GO" id="GO:0071949">
    <property type="term" value="F:FAD binding"/>
    <property type="evidence" value="ECO:0007669"/>
    <property type="project" value="InterPro"/>
</dbReference>
<dbReference type="Proteomes" id="UP000642748">
    <property type="component" value="Unassembled WGS sequence"/>
</dbReference>
<dbReference type="Gene3D" id="1.10.45.10">
    <property type="entry name" value="Vanillyl-alcohol Oxidase, Chain A, domain 4"/>
    <property type="match status" value="1"/>
</dbReference>
<dbReference type="GO" id="GO:0004458">
    <property type="term" value="F:D-lactate dehydrogenase (cytochrome) activity"/>
    <property type="evidence" value="ECO:0007669"/>
    <property type="project" value="TreeGrafter"/>
</dbReference>
<keyword evidence="7" id="KW-0808">Transferase</keyword>
<dbReference type="Pfam" id="PF02754">
    <property type="entry name" value="CCG"/>
    <property type="match status" value="1"/>
</dbReference>
<gene>
    <name evidence="7" type="ORF">Raf01_80740</name>
</gene>
<reference evidence="7" key="1">
    <citation type="submission" date="2021-01" db="EMBL/GenBank/DDBJ databases">
        <title>Whole genome shotgun sequence of Rugosimonospora africana NBRC 104875.</title>
        <authorList>
            <person name="Komaki H."/>
            <person name="Tamura T."/>
        </authorList>
    </citation>
    <scope>NUCLEOTIDE SEQUENCE</scope>
    <source>
        <strain evidence="7">NBRC 104875</strain>
    </source>
</reference>
<comment type="cofactor">
    <cofactor evidence="1">
        <name>FAD</name>
        <dbReference type="ChEBI" id="CHEBI:57692"/>
    </cofactor>
</comment>